<proteinExistence type="predicted"/>
<sequence>MSSDSSADLYFIQNIETQNYILRGKEPGDTFRTGTDNRAVFRIVLVSESLYSISDVATGLVAGSSVNFKESELNRLKKTSQNQQVQIKRVQSMKSEAKQLRTTPQLRWALVLLCIKHEELSSRKGKHQQSLQHIMSSDIRAPDNSPELHYDYDYVIQNTKTQNYIVHGKKPGDAVRTGDGNPAVSAHLPTCAQRLATDDVCAIKAFRIAIVSELLYSITDTTTGLFAGPSVDGRTVIWVEHPKPWVIRPYPRPAPVGPVR</sequence>
<organism evidence="2 3">
    <name type="scientific">Clathrus columnatus</name>
    <dbReference type="NCBI Taxonomy" id="1419009"/>
    <lineage>
        <taxon>Eukaryota</taxon>
        <taxon>Fungi</taxon>
        <taxon>Dikarya</taxon>
        <taxon>Basidiomycota</taxon>
        <taxon>Agaricomycotina</taxon>
        <taxon>Agaricomycetes</taxon>
        <taxon>Phallomycetidae</taxon>
        <taxon>Phallales</taxon>
        <taxon>Clathraceae</taxon>
        <taxon>Clathrus</taxon>
    </lineage>
</organism>
<evidence type="ECO:0000313" key="2">
    <source>
        <dbReference type="EMBL" id="GJJ09800.1"/>
    </source>
</evidence>
<dbReference type="Proteomes" id="UP001050691">
    <property type="component" value="Unassembled WGS sequence"/>
</dbReference>
<keyword evidence="1" id="KW-0175">Coiled coil</keyword>
<comment type="caution">
    <text evidence="2">The sequence shown here is derived from an EMBL/GenBank/DDBJ whole genome shotgun (WGS) entry which is preliminary data.</text>
</comment>
<keyword evidence="3" id="KW-1185">Reference proteome</keyword>
<name>A0AAV5AA60_9AGAM</name>
<feature type="coiled-coil region" evidence="1">
    <location>
        <begin position="66"/>
        <end position="93"/>
    </location>
</feature>
<reference evidence="2" key="1">
    <citation type="submission" date="2021-10" db="EMBL/GenBank/DDBJ databases">
        <title>De novo Genome Assembly of Clathrus columnatus (Basidiomycota, Fungi) Using Illumina and Nanopore Sequence Data.</title>
        <authorList>
            <person name="Ogiso-Tanaka E."/>
            <person name="Itagaki H."/>
            <person name="Hosoya T."/>
            <person name="Hosaka K."/>
        </authorList>
    </citation>
    <scope>NUCLEOTIDE SEQUENCE</scope>
    <source>
        <strain evidence="2">MO-923</strain>
    </source>
</reference>
<gene>
    <name evidence="2" type="ORF">Clacol_004024</name>
</gene>
<protein>
    <submittedName>
        <fullName evidence="2">Uncharacterized protein</fullName>
    </submittedName>
</protein>
<dbReference type="EMBL" id="BPWL01000004">
    <property type="protein sequence ID" value="GJJ09800.1"/>
    <property type="molecule type" value="Genomic_DNA"/>
</dbReference>
<dbReference type="AlphaFoldDB" id="A0AAV5AA60"/>
<accession>A0AAV5AA60</accession>
<evidence type="ECO:0000313" key="3">
    <source>
        <dbReference type="Proteomes" id="UP001050691"/>
    </source>
</evidence>
<evidence type="ECO:0000256" key="1">
    <source>
        <dbReference type="SAM" id="Coils"/>
    </source>
</evidence>